<dbReference type="GO" id="GO:0003841">
    <property type="term" value="F:1-acylglycerol-3-phosphate O-acyltransferase activity"/>
    <property type="evidence" value="ECO:0007669"/>
    <property type="project" value="TreeGrafter"/>
</dbReference>
<dbReference type="PANTHER" id="PTHR10434">
    <property type="entry name" value="1-ACYL-SN-GLYCEROL-3-PHOSPHATE ACYLTRANSFERASE"/>
    <property type="match status" value="1"/>
</dbReference>
<protein>
    <recommendedName>
        <fullName evidence="4">Phospholipid/glycerol acyltransferase domain-containing protein</fullName>
    </recommendedName>
</protein>
<dbReference type="AlphaFoldDB" id="A0A7S2IG38"/>
<evidence type="ECO:0000256" key="2">
    <source>
        <dbReference type="ARBA" id="ARBA00023315"/>
    </source>
</evidence>
<feature type="domain" description="Phospholipid/glycerol acyltransferase" evidence="4">
    <location>
        <begin position="88"/>
        <end position="218"/>
    </location>
</feature>
<keyword evidence="2" id="KW-0012">Acyltransferase</keyword>
<proteinExistence type="predicted"/>
<dbReference type="PANTHER" id="PTHR10434:SF11">
    <property type="entry name" value="1-ACYL-SN-GLYCEROL-3-PHOSPHATE ACYLTRANSFERASE"/>
    <property type="match status" value="1"/>
</dbReference>
<dbReference type="Pfam" id="PF01553">
    <property type="entry name" value="Acyltransferase"/>
    <property type="match status" value="1"/>
</dbReference>
<gene>
    <name evidence="5" type="ORF">BRAN1462_LOCUS8711</name>
</gene>
<keyword evidence="1" id="KW-0808">Transferase</keyword>
<evidence type="ECO:0000256" key="3">
    <source>
        <dbReference type="SAM" id="SignalP"/>
    </source>
</evidence>
<evidence type="ECO:0000259" key="4">
    <source>
        <dbReference type="SMART" id="SM00563"/>
    </source>
</evidence>
<dbReference type="EMBL" id="HBGW01013664">
    <property type="protein sequence ID" value="CAD9518216.1"/>
    <property type="molecule type" value="Transcribed_RNA"/>
</dbReference>
<accession>A0A7S2IG38</accession>
<dbReference type="SUPFAM" id="SSF69593">
    <property type="entry name" value="Glycerol-3-phosphate (1)-acyltransferase"/>
    <property type="match status" value="1"/>
</dbReference>
<evidence type="ECO:0000256" key="1">
    <source>
        <dbReference type="ARBA" id="ARBA00022679"/>
    </source>
</evidence>
<dbReference type="InterPro" id="IPR002123">
    <property type="entry name" value="Plipid/glycerol_acylTrfase"/>
</dbReference>
<evidence type="ECO:0000313" key="5">
    <source>
        <dbReference type="EMBL" id="CAD9518216.1"/>
    </source>
</evidence>
<dbReference type="GO" id="GO:0006654">
    <property type="term" value="P:phosphatidic acid biosynthetic process"/>
    <property type="evidence" value="ECO:0007669"/>
    <property type="project" value="TreeGrafter"/>
</dbReference>
<dbReference type="SMART" id="SM00563">
    <property type="entry name" value="PlsC"/>
    <property type="match status" value="1"/>
</dbReference>
<dbReference type="CDD" id="cd07989">
    <property type="entry name" value="LPLAT_AGPAT-like"/>
    <property type="match status" value="1"/>
</dbReference>
<feature type="signal peptide" evidence="3">
    <location>
        <begin position="1"/>
        <end position="27"/>
    </location>
</feature>
<organism evidence="5">
    <name type="scientific">Zooxanthella nutricula</name>
    <dbReference type="NCBI Taxonomy" id="1333877"/>
    <lineage>
        <taxon>Eukaryota</taxon>
        <taxon>Sar</taxon>
        <taxon>Alveolata</taxon>
        <taxon>Dinophyceae</taxon>
        <taxon>Peridiniales</taxon>
        <taxon>Peridiniales incertae sedis</taxon>
        <taxon>Zooxanthella</taxon>
    </lineage>
</organism>
<reference evidence="5" key="1">
    <citation type="submission" date="2021-01" db="EMBL/GenBank/DDBJ databases">
        <authorList>
            <person name="Corre E."/>
            <person name="Pelletier E."/>
            <person name="Niang G."/>
            <person name="Scheremetjew M."/>
            <person name="Finn R."/>
            <person name="Kale V."/>
            <person name="Holt S."/>
            <person name="Cochrane G."/>
            <person name="Meng A."/>
            <person name="Brown T."/>
            <person name="Cohen L."/>
        </authorList>
    </citation>
    <scope>NUCLEOTIDE SEQUENCE</scope>
    <source>
        <strain evidence="5">RCC3387</strain>
    </source>
</reference>
<feature type="chain" id="PRO_5031403892" description="Phospholipid/glycerol acyltransferase domain-containing protein" evidence="3">
    <location>
        <begin position="28"/>
        <end position="303"/>
    </location>
</feature>
<keyword evidence="3" id="KW-0732">Signal</keyword>
<sequence>MGCSTTLAVLSFNTFLALTTLPPYIVAKASVLISCVKPLNPLSCRRRAVTNTTCLCWRLLWNLCCWIGLEVDGLREFRQSLGASGKPAVIVSNHLSFLDTLLLVPLTPLRRVADVKMFVSSHLTKIPVLRTIIGVMGHVVVPFKPGNRLGSFELDRELMAVRQQELEDHVRAGGIAAWFPEGQMNTGDPREVATFRAGGFALPVRVDVEIWCAAFTGNSDCWPRSAKAGGRPSRIRGKIFKLCDSSWAAVAKEAGGPGAQDEKQASMFLANHAHDLVQRAVSELAAEAPAGAPVDPLRQSLLQ</sequence>
<name>A0A7S2IG38_9DINO</name>